<feature type="region of interest" description="Disordered" evidence="3">
    <location>
        <begin position="220"/>
        <end position="256"/>
    </location>
</feature>
<dbReference type="SMART" id="SM00563">
    <property type="entry name" value="PlsC"/>
    <property type="match status" value="1"/>
</dbReference>
<sequence>MAPHRLGLLQRLAAWIVIPTMHVWTRSTWRGAHHMPKDRGFILVVNHSSHFDPFPVADFLYSNGVWPRFLGKASLFRLPVIGPWLGRIKQVPVERGSAEAAQSVETLAVAVREGGAVVIYPEGTTTRHPDLWPMHGKTGAARLALLTGAPVIPVAQWGAHRVFDPRDGKFRLTLRTPVTVVAGPPMDLSRWAGAVPTREVLDEVTEAMMTEVRDLLAEIRGGTPPPLWQHSAAPRRGRPEAASEPAGRVGEREGKA</sequence>
<proteinExistence type="predicted"/>
<dbReference type="InterPro" id="IPR002123">
    <property type="entry name" value="Plipid/glycerol_acylTrfase"/>
</dbReference>
<dbReference type="Proteomes" id="UP001240236">
    <property type="component" value="Unassembled WGS sequence"/>
</dbReference>
<dbReference type="PANTHER" id="PTHR10434">
    <property type="entry name" value="1-ACYL-SN-GLYCEROL-3-PHOSPHATE ACYLTRANSFERASE"/>
    <property type="match status" value="1"/>
</dbReference>
<evidence type="ECO:0000313" key="6">
    <source>
        <dbReference type="Proteomes" id="UP001240236"/>
    </source>
</evidence>
<dbReference type="GO" id="GO:0006654">
    <property type="term" value="P:phosphatidic acid biosynthetic process"/>
    <property type="evidence" value="ECO:0007669"/>
    <property type="project" value="TreeGrafter"/>
</dbReference>
<name>A0AAE3W2Z0_9ACTN</name>
<comment type="caution">
    <text evidence="5">The sequence shown here is derived from an EMBL/GenBank/DDBJ whole genome shotgun (WGS) entry which is preliminary data.</text>
</comment>
<keyword evidence="1" id="KW-0808">Transferase</keyword>
<dbReference type="EMBL" id="JAUSUZ010000001">
    <property type="protein sequence ID" value="MDQ0369013.1"/>
    <property type="molecule type" value="Genomic_DNA"/>
</dbReference>
<gene>
    <name evidence="5" type="ORF">J2S42_005682</name>
</gene>
<dbReference type="SUPFAM" id="SSF69593">
    <property type="entry name" value="Glycerol-3-phosphate (1)-acyltransferase"/>
    <property type="match status" value="1"/>
</dbReference>
<evidence type="ECO:0000256" key="2">
    <source>
        <dbReference type="ARBA" id="ARBA00023315"/>
    </source>
</evidence>
<dbReference type="GO" id="GO:0005886">
    <property type="term" value="C:plasma membrane"/>
    <property type="evidence" value="ECO:0007669"/>
    <property type="project" value="TreeGrafter"/>
</dbReference>
<feature type="domain" description="Phospholipid/glycerol acyltransferase" evidence="4">
    <location>
        <begin position="41"/>
        <end position="159"/>
    </location>
</feature>
<evidence type="ECO:0000256" key="1">
    <source>
        <dbReference type="ARBA" id="ARBA00022679"/>
    </source>
</evidence>
<keyword evidence="2 5" id="KW-0012">Acyltransferase</keyword>
<dbReference type="AlphaFoldDB" id="A0AAE3W2Z0"/>
<dbReference type="Pfam" id="PF01553">
    <property type="entry name" value="Acyltransferase"/>
    <property type="match status" value="1"/>
</dbReference>
<dbReference type="RefSeq" id="WP_370879281.1">
    <property type="nucleotide sequence ID" value="NZ_JAUSUZ010000001.1"/>
</dbReference>
<keyword evidence="6" id="KW-1185">Reference proteome</keyword>
<evidence type="ECO:0000313" key="5">
    <source>
        <dbReference type="EMBL" id="MDQ0369013.1"/>
    </source>
</evidence>
<dbReference type="GO" id="GO:0003841">
    <property type="term" value="F:1-acylglycerol-3-phosphate O-acyltransferase activity"/>
    <property type="evidence" value="ECO:0007669"/>
    <property type="project" value="TreeGrafter"/>
</dbReference>
<evidence type="ECO:0000256" key="3">
    <source>
        <dbReference type="SAM" id="MobiDB-lite"/>
    </source>
</evidence>
<accession>A0AAE3W2Z0</accession>
<organism evidence="5 6">
    <name type="scientific">Catenuloplanes indicus</name>
    <dbReference type="NCBI Taxonomy" id="137267"/>
    <lineage>
        <taxon>Bacteria</taxon>
        <taxon>Bacillati</taxon>
        <taxon>Actinomycetota</taxon>
        <taxon>Actinomycetes</taxon>
        <taxon>Micromonosporales</taxon>
        <taxon>Micromonosporaceae</taxon>
        <taxon>Catenuloplanes</taxon>
    </lineage>
</organism>
<reference evidence="5 6" key="1">
    <citation type="submission" date="2023-07" db="EMBL/GenBank/DDBJ databases">
        <title>Sequencing the genomes of 1000 actinobacteria strains.</title>
        <authorList>
            <person name="Klenk H.-P."/>
        </authorList>
    </citation>
    <scope>NUCLEOTIDE SEQUENCE [LARGE SCALE GENOMIC DNA]</scope>
    <source>
        <strain evidence="5 6">DSM 44709</strain>
    </source>
</reference>
<evidence type="ECO:0000259" key="4">
    <source>
        <dbReference type="SMART" id="SM00563"/>
    </source>
</evidence>
<dbReference type="CDD" id="cd07989">
    <property type="entry name" value="LPLAT_AGPAT-like"/>
    <property type="match status" value="1"/>
</dbReference>
<dbReference type="PANTHER" id="PTHR10434:SF55">
    <property type="entry name" value="POSSIBLE ACYLTRANSFERASE"/>
    <property type="match status" value="1"/>
</dbReference>
<protein>
    <submittedName>
        <fullName evidence="5">1-acyl-sn-glycerol-3-phosphate acyltransferase</fullName>
    </submittedName>
</protein>